<dbReference type="InterPro" id="IPR007493">
    <property type="entry name" value="DUF538"/>
</dbReference>
<organism evidence="2 3">
    <name type="scientific">Dendrobium chrysotoxum</name>
    <name type="common">Orchid</name>
    <dbReference type="NCBI Taxonomy" id="161865"/>
    <lineage>
        <taxon>Eukaryota</taxon>
        <taxon>Viridiplantae</taxon>
        <taxon>Streptophyta</taxon>
        <taxon>Embryophyta</taxon>
        <taxon>Tracheophyta</taxon>
        <taxon>Spermatophyta</taxon>
        <taxon>Magnoliopsida</taxon>
        <taxon>Liliopsida</taxon>
        <taxon>Asparagales</taxon>
        <taxon>Orchidaceae</taxon>
        <taxon>Epidendroideae</taxon>
        <taxon>Malaxideae</taxon>
        <taxon>Dendrobiinae</taxon>
        <taxon>Dendrobium</taxon>
    </lineage>
</organism>
<evidence type="ECO:0000313" key="2">
    <source>
        <dbReference type="EMBL" id="KAH0459352.1"/>
    </source>
</evidence>
<evidence type="ECO:0000256" key="1">
    <source>
        <dbReference type="SAM" id="SignalP"/>
    </source>
</evidence>
<keyword evidence="1" id="KW-0732">Signal</keyword>
<dbReference type="Pfam" id="PF04398">
    <property type="entry name" value="DUF538"/>
    <property type="match status" value="1"/>
</dbReference>
<feature type="signal peptide" evidence="1">
    <location>
        <begin position="1"/>
        <end position="22"/>
    </location>
</feature>
<dbReference type="PANTHER" id="PTHR31676:SF96">
    <property type="entry name" value="EXPRESSED PROTEIN"/>
    <property type="match status" value="1"/>
</dbReference>
<dbReference type="EMBL" id="JAGFBR010000011">
    <property type="protein sequence ID" value="KAH0459352.1"/>
    <property type="molecule type" value="Genomic_DNA"/>
</dbReference>
<reference evidence="2 3" key="1">
    <citation type="journal article" date="2021" name="Hortic Res">
        <title>Chromosome-scale assembly of the Dendrobium chrysotoxum genome enhances the understanding of orchid evolution.</title>
        <authorList>
            <person name="Zhang Y."/>
            <person name="Zhang G.Q."/>
            <person name="Zhang D."/>
            <person name="Liu X.D."/>
            <person name="Xu X.Y."/>
            <person name="Sun W.H."/>
            <person name="Yu X."/>
            <person name="Zhu X."/>
            <person name="Wang Z.W."/>
            <person name="Zhao X."/>
            <person name="Zhong W.Y."/>
            <person name="Chen H."/>
            <person name="Yin W.L."/>
            <person name="Huang T."/>
            <person name="Niu S.C."/>
            <person name="Liu Z.J."/>
        </authorList>
    </citation>
    <scope>NUCLEOTIDE SEQUENCE [LARGE SCALE GENOMIC DNA]</scope>
    <source>
        <strain evidence="2">Lindl</strain>
    </source>
</reference>
<protein>
    <submittedName>
        <fullName evidence="2">Uncharacterized protein</fullName>
    </submittedName>
</protein>
<dbReference type="Proteomes" id="UP000775213">
    <property type="component" value="Unassembled WGS sequence"/>
</dbReference>
<feature type="chain" id="PRO_5043720193" evidence="1">
    <location>
        <begin position="23"/>
        <end position="167"/>
    </location>
</feature>
<gene>
    <name evidence="2" type="ORF">IEQ34_012166</name>
</gene>
<accession>A0AAV7GT70</accession>
<name>A0AAV7GT70_DENCH</name>
<dbReference type="Gene3D" id="2.30.240.10">
    <property type="entry name" value="At5g01610-like"/>
    <property type="match status" value="1"/>
</dbReference>
<keyword evidence="3" id="KW-1185">Reference proteome</keyword>
<dbReference type="PANTHER" id="PTHR31676">
    <property type="entry name" value="T31J12.3 PROTEIN-RELATED"/>
    <property type="match status" value="1"/>
</dbReference>
<proteinExistence type="predicted"/>
<dbReference type="InterPro" id="IPR036758">
    <property type="entry name" value="At5g01610-like"/>
</dbReference>
<sequence length="167" mass="18026">MAISKFLIAAVSLLLAVTSATASTVHDELAKYGLPPGLLPESVINYSVSSNGDFEVELSSTCYVKFTDLVYYSKKVKGKLSYGLISDLEGIEVKKLFAWLPITGILARTDGKNLEFQVGFLSELLPISLFAKIPHCRAAKGSYRGSEGLVAEDALAVSEVDFLIPFV</sequence>
<comment type="caution">
    <text evidence="2">The sequence shown here is derived from an EMBL/GenBank/DDBJ whole genome shotgun (WGS) entry which is preliminary data.</text>
</comment>
<evidence type="ECO:0000313" key="3">
    <source>
        <dbReference type="Proteomes" id="UP000775213"/>
    </source>
</evidence>
<dbReference type="AlphaFoldDB" id="A0AAV7GT70"/>
<dbReference type="SUPFAM" id="SSF141562">
    <property type="entry name" value="At5g01610-like"/>
    <property type="match status" value="1"/>
</dbReference>